<dbReference type="AlphaFoldDB" id="A0A0F9KZL8"/>
<protein>
    <submittedName>
        <fullName evidence="1">Uncharacterized protein</fullName>
    </submittedName>
</protein>
<organism evidence="1">
    <name type="scientific">marine sediment metagenome</name>
    <dbReference type="NCBI Taxonomy" id="412755"/>
    <lineage>
        <taxon>unclassified sequences</taxon>
        <taxon>metagenomes</taxon>
        <taxon>ecological metagenomes</taxon>
    </lineage>
</organism>
<reference evidence="1" key="1">
    <citation type="journal article" date="2015" name="Nature">
        <title>Complex archaea that bridge the gap between prokaryotes and eukaryotes.</title>
        <authorList>
            <person name="Spang A."/>
            <person name="Saw J.H."/>
            <person name="Jorgensen S.L."/>
            <person name="Zaremba-Niedzwiedzka K."/>
            <person name="Martijn J."/>
            <person name="Lind A.E."/>
            <person name="van Eijk R."/>
            <person name="Schleper C."/>
            <person name="Guy L."/>
            <person name="Ettema T.J."/>
        </authorList>
    </citation>
    <scope>NUCLEOTIDE SEQUENCE</scope>
</reference>
<accession>A0A0F9KZL8</accession>
<dbReference type="EMBL" id="LAZR01007148">
    <property type="protein sequence ID" value="KKM87143.1"/>
    <property type="molecule type" value="Genomic_DNA"/>
</dbReference>
<proteinExistence type="predicted"/>
<comment type="caution">
    <text evidence="1">The sequence shown here is derived from an EMBL/GenBank/DDBJ whole genome shotgun (WGS) entry which is preliminary data.</text>
</comment>
<gene>
    <name evidence="1" type="ORF">LCGC14_1271840</name>
</gene>
<sequence length="176" mass="20851">MLQRNKISNKKTFKLYKPLDFMDEPDNINNGSISEWNEGNFKNLRLHEAQEMINMGKVNPFSYSENETAWSYQIWKAGIDILYGEGASKYSTGEKSEVEQVEMIKNFVERYLSIKPPFRKITEYHIDSKQDKFIPIKENQQKIKKALEIYEKIVKKFNDEHGLSTRNKDEDDWRGL</sequence>
<evidence type="ECO:0000313" key="1">
    <source>
        <dbReference type="EMBL" id="KKM87143.1"/>
    </source>
</evidence>
<name>A0A0F9KZL8_9ZZZZ</name>